<name>E6X4V3_CELAD</name>
<dbReference type="AlphaFoldDB" id="E6X4V3"/>
<dbReference type="OrthoDB" id="4194926at2"/>
<dbReference type="eggNOG" id="ENOG502ZFVP">
    <property type="taxonomic scope" value="Bacteria"/>
</dbReference>
<dbReference type="Proteomes" id="UP000008634">
    <property type="component" value="Chromosome"/>
</dbReference>
<dbReference type="KEGG" id="cao:Celal_3171"/>
<reference evidence="1 2" key="1">
    <citation type="journal article" date="2010" name="Stand. Genomic Sci.">
        <title>Complete genome sequence of Cellulophaga algicola type strain (IC166).</title>
        <authorList>
            <person name="Abt B."/>
            <person name="Lu M."/>
            <person name="Misra M."/>
            <person name="Han C."/>
            <person name="Nolan M."/>
            <person name="Lucas S."/>
            <person name="Hammon N."/>
            <person name="Deshpande S."/>
            <person name="Cheng J.F."/>
            <person name="Tapia R."/>
            <person name="Goodwin L."/>
            <person name="Pitluck S."/>
            <person name="Liolios K."/>
            <person name="Pagani I."/>
            <person name="Ivanova N."/>
            <person name="Mavromatis K."/>
            <person name="Ovchinikova G."/>
            <person name="Pati A."/>
            <person name="Chen A."/>
            <person name="Palaniappan K."/>
            <person name="Land M."/>
            <person name="Hauser L."/>
            <person name="Chang Y.J."/>
            <person name="Jeffries C.D."/>
            <person name="Detter J.C."/>
            <person name="Brambilla E."/>
            <person name="Rohde M."/>
            <person name="Tindall B.J."/>
            <person name="Goker M."/>
            <person name="Woyke T."/>
            <person name="Bristow J."/>
            <person name="Eisen J.A."/>
            <person name="Markowitz V."/>
            <person name="Hugenholtz P."/>
            <person name="Kyrpides N.C."/>
            <person name="Klenk H.P."/>
            <person name="Lapidus A."/>
        </authorList>
    </citation>
    <scope>NUCLEOTIDE SEQUENCE [LARGE SCALE GENOMIC DNA]</scope>
    <source>
        <strain evidence="2">DSM 14237 / IC166 / ACAM 630</strain>
    </source>
</reference>
<evidence type="ECO:0000313" key="2">
    <source>
        <dbReference type="Proteomes" id="UP000008634"/>
    </source>
</evidence>
<dbReference type="EMBL" id="CP002453">
    <property type="protein sequence ID" value="ADV50445.1"/>
    <property type="molecule type" value="Genomic_DNA"/>
</dbReference>
<proteinExistence type="predicted"/>
<protein>
    <submittedName>
        <fullName evidence="1">Uncharacterized protein</fullName>
    </submittedName>
</protein>
<keyword evidence="2" id="KW-1185">Reference proteome</keyword>
<sequence length="136" mass="15665">MGLKEKKITKQFQDEQFPALKEQLIKAAGFDAPLEIEWDTLFENRFMHLYMETYPKIYFQPLIEAFTAITADDMGKEALKEGLKKIVIVNRDNHHNPKNAFTFVDGILEINHCPVSNAPDVDSRTNVLIDLLENNL</sequence>
<dbReference type="RefSeq" id="WP_013551908.1">
    <property type="nucleotide sequence ID" value="NC_014934.1"/>
</dbReference>
<gene>
    <name evidence="1" type="ordered locus">Celal_3171</name>
</gene>
<accession>E6X4V3</accession>
<organism evidence="1 2">
    <name type="scientific">Cellulophaga algicola (strain DSM 14237 / IC166 / ACAM 630)</name>
    <dbReference type="NCBI Taxonomy" id="688270"/>
    <lineage>
        <taxon>Bacteria</taxon>
        <taxon>Pseudomonadati</taxon>
        <taxon>Bacteroidota</taxon>
        <taxon>Flavobacteriia</taxon>
        <taxon>Flavobacteriales</taxon>
        <taxon>Flavobacteriaceae</taxon>
        <taxon>Cellulophaga</taxon>
    </lineage>
</organism>
<dbReference type="STRING" id="688270.Celal_3171"/>
<evidence type="ECO:0000313" key="1">
    <source>
        <dbReference type="EMBL" id="ADV50445.1"/>
    </source>
</evidence>
<dbReference type="HOGENOM" id="CLU_136144_0_0_10"/>